<organism evidence="4 5">
    <name type="scientific">Neptunomonas marina</name>
    <dbReference type="NCBI Taxonomy" id="1815562"/>
    <lineage>
        <taxon>Bacteria</taxon>
        <taxon>Pseudomonadati</taxon>
        <taxon>Pseudomonadota</taxon>
        <taxon>Gammaproteobacteria</taxon>
        <taxon>Oceanospirillales</taxon>
        <taxon>Oceanospirillaceae</taxon>
        <taxon>Neptunomonas</taxon>
    </lineage>
</organism>
<evidence type="ECO:0000256" key="2">
    <source>
        <dbReference type="ARBA" id="ARBA00023315"/>
    </source>
</evidence>
<dbReference type="EMBL" id="SACQ01000009">
    <property type="protein sequence ID" value="RVU29454.1"/>
    <property type="molecule type" value="Genomic_DNA"/>
</dbReference>
<proteinExistence type="predicted"/>
<dbReference type="Gene3D" id="3.40.630.30">
    <property type="match status" value="1"/>
</dbReference>
<dbReference type="AlphaFoldDB" id="A0A437Q4M0"/>
<dbReference type="Pfam" id="PF00583">
    <property type="entry name" value="Acetyltransf_1"/>
    <property type="match status" value="1"/>
</dbReference>
<dbReference type="CDD" id="cd04301">
    <property type="entry name" value="NAT_SF"/>
    <property type="match status" value="1"/>
</dbReference>
<reference evidence="4 5" key="1">
    <citation type="submission" date="2019-01" db="EMBL/GenBank/DDBJ databases">
        <authorList>
            <person name="Chen W.-M."/>
        </authorList>
    </citation>
    <scope>NUCLEOTIDE SEQUENCE [LARGE SCALE GENOMIC DNA]</scope>
    <source>
        <strain evidence="4 5">HPM-16</strain>
    </source>
</reference>
<dbReference type="GO" id="GO:0008080">
    <property type="term" value="F:N-acetyltransferase activity"/>
    <property type="evidence" value="ECO:0007669"/>
    <property type="project" value="TreeGrafter"/>
</dbReference>
<sequence>MNVSVKALHTGDRSAWEVLYKGYAEFYNMPMTDETLNTVWQWIFDPNNRFFALIAKDEWDNGVGLMHYRGMPSPLRGAEVGFLDDLFVDPDCRSRGVAEQMFARLQQEAQAQNWPFVRWITAENNYRARAVYDRIADKTLWQTYQLNTDC</sequence>
<evidence type="ECO:0000259" key="3">
    <source>
        <dbReference type="PROSITE" id="PS51186"/>
    </source>
</evidence>
<dbReference type="PANTHER" id="PTHR10545">
    <property type="entry name" value="DIAMINE N-ACETYLTRANSFERASE"/>
    <property type="match status" value="1"/>
</dbReference>
<dbReference type="InterPro" id="IPR016181">
    <property type="entry name" value="Acyl_CoA_acyltransferase"/>
</dbReference>
<evidence type="ECO:0000256" key="1">
    <source>
        <dbReference type="ARBA" id="ARBA00022679"/>
    </source>
</evidence>
<protein>
    <submittedName>
        <fullName evidence="4">GNAT family N-acetyltransferase</fullName>
    </submittedName>
</protein>
<accession>A0A437Q4M0</accession>
<dbReference type="RefSeq" id="WP_127695601.1">
    <property type="nucleotide sequence ID" value="NZ_SACQ01000009.1"/>
</dbReference>
<keyword evidence="5" id="KW-1185">Reference proteome</keyword>
<evidence type="ECO:0000313" key="5">
    <source>
        <dbReference type="Proteomes" id="UP000282818"/>
    </source>
</evidence>
<dbReference type="InterPro" id="IPR000182">
    <property type="entry name" value="GNAT_dom"/>
</dbReference>
<evidence type="ECO:0000313" key="4">
    <source>
        <dbReference type="EMBL" id="RVU29454.1"/>
    </source>
</evidence>
<name>A0A437Q4M0_9GAMM</name>
<dbReference type="PANTHER" id="PTHR10545:SF42">
    <property type="entry name" value="ACETYLTRANSFERASE"/>
    <property type="match status" value="1"/>
</dbReference>
<dbReference type="SUPFAM" id="SSF55729">
    <property type="entry name" value="Acyl-CoA N-acyltransferases (Nat)"/>
    <property type="match status" value="1"/>
</dbReference>
<dbReference type="InterPro" id="IPR051016">
    <property type="entry name" value="Diverse_Substrate_AcTransf"/>
</dbReference>
<comment type="caution">
    <text evidence="4">The sequence shown here is derived from an EMBL/GenBank/DDBJ whole genome shotgun (WGS) entry which is preliminary data.</text>
</comment>
<dbReference type="PROSITE" id="PS51186">
    <property type="entry name" value="GNAT"/>
    <property type="match status" value="1"/>
</dbReference>
<keyword evidence="1 4" id="KW-0808">Transferase</keyword>
<keyword evidence="2" id="KW-0012">Acyltransferase</keyword>
<dbReference type="Proteomes" id="UP000282818">
    <property type="component" value="Unassembled WGS sequence"/>
</dbReference>
<gene>
    <name evidence="4" type="ORF">EOE65_16050</name>
</gene>
<feature type="domain" description="N-acetyltransferase" evidence="3">
    <location>
        <begin position="3"/>
        <end position="150"/>
    </location>
</feature>